<dbReference type="Pfam" id="PF13649">
    <property type="entry name" value="Methyltransf_25"/>
    <property type="match status" value="1"/>
</dbReference>
<dbReference type="OrthoDB" id="9811589at2"/>
<dbReference type="GO" id="GO:0032259">
    <property type="term" value="P:methylation"/>
    <property type="evidence" value="ECO:0007669"/>
    <property type="project" value="UniProtKB-KW"/>
</dbReference>
<keyword evidence="2" id="KW-0489">Methyltransferase</keyword>
<reference evidence="2 3" key="1">
    <citation type="journal article" date="2014" name="FEMS Microbiol. Lett.">
        <title>Draft genome sequences of three Holospora species (Holospora obtusa, Holospora undulata, and Holospora elegans), endonuclear symbiotic bacteria of the ciliate Paramecium caudatum.</title>
        <authorList>
            <person name="Dohra H."/>
            <person name="Tanaka K."/>
            <person name="Suzuki T."/>
            <person name="Fujishima M."/>
            <person name="Suzuki H."/>
        </authorList>
    </citation>
    <scope>NUCLEOTIDE SEQUENCE [LARGE SCALE GENOMIC DNA]</scope>
    <source>
        <strain evidence="2 3">E1</strain>
    </source>
</reference>
<sequence>MKHLILLAVQGVTLRLPEIGLKCIGIDTSDPMLGLAKEKARNHGLDITYLNVDMRNFNLNKKFDLLTMAGNSFQALLTEKDQFRCLSSITIHMHDKSLFIMNTRNTTDDEMRDAPRFEHWHDFIYDKNQLVKVYGMQVFDPKTNIVKYTTKRSWQSFETLTKIELKFTNLTNLSKILRQSGLEI</sequence>
<proteinExistence type="predicted"/>
<keyword evidence="3" id="KW-1185">Reference proteome</keyword>
<dbReference type="Proteomes" id="UP000024842">
    <property type="component" value="Unassembled WGS sequence"/>
</dbReference>
<dbReference type="EMBL" id="BAUP01000152">
    <property type="protein sequence ID" value="GAJ46862.1"/>
    <property type="molecule type" value="Genomic_DNA"/>
</dbReference>
<organism evidence="2 3">
    <name type="scientific">Holospora elegans E1</name>
    <dbReference type="NCBI Taxonomy" id="1427503"/>
    <lineage>
        <taxon>Bacteria</taxon>
        <taxon>Pseudomonadati</taxon>
        <taxon>Pseudomonadota</taxon>
        <taxon>Alphaproteobacteria</taxon>
        <taxon>Holosporales</taxon>
        <taxon>Holosporaceae</taxon>
        <taxon>Holospora</taxon>
    </lineage>
</organism>
<comment type="caution">
    <text evidence="2">The sequence shown here is derived from an EMBL/GenBank/DDBJ whole genome shotgun (WGS) entry which is preliminary data.</text>
</comment>
<dbReference type="Gene3D" id="2.20.25.110">
    <property type="entry name" value="S-adenosyl-L-methionine-dependent methyltransferases"/>
    <property type="match status" value="1"/>
</dbReference>
<protein>
    <submittedName>
        <fullName evidence="2">Glycine/sarcosine N-methyltransferase</fullName>
    </submittedName>
</protein>
<evidence type="ECO:0000313" key="3">
    <source>
        <dbReference type="Proteomes" id="UP000024842"/>
    </source>
</evidence>
<dbReference type="AlphaFoldDB" id="A0A023E181"/>
<dbReference type="STRING" id="1427503.HE1_01204"/>
<feature type="domain" description="Methyltransferase" evidence="1">
    <location>
        <begin position="14"/>
        <end position="89"/>
    </location>
</feature>
<accession>A0A023E181</accession>
<gene>
    <name evidence="2" type="ORF">HE1_01204</name>
</gene>
<dbReference type="Gene3D" id="3.40.50.150">
    <property type="entry name" value="Vaccinia Virus protein VP39"/>
    <property type="match status" value="1"/>
</dbReference>
<keyword evidence="2" id="KW-0808">Transferase</keyword>
<dbReference type="InterPro" id="IPR029063">
    <property type="entry name" value="SAM-dependent_MTases_sf"/>
</dbReference>
<name>A0A023E181_9PROT</name>
<evidence type="ECO:0000259" key="1">
    <source>
        <dbReference type="Pfam" id="PF13649"/>
    </source>
</evidence>
<evidence type="ECO:0000313" key="2">
    <source>
        <dbReference type="EMBL" id="GAJ46862.1"/>
    </source>
</evidence>
<dbReference type="SUPFAM" id="SSF53335">
    <property type="entry name" value="S-adenosyl-L-methionine-dependent methyltransferases"/>
    <property type="match status" value="1"/>
</dbReference>
<dbReference type="GO" id="GO:0008168">
    <property type="term" value="F:methyltransferase activity"/>
    <property type="evidence" value="ECO:0007669"/>
    <property type="project" value="UniProtKB-KW"/>
</dbReference>
<dbReference type="InterPro" id="IPR041698">
    <property type="entry name" value="Methyltransf_25"/>
</dbReference>